<evidence type="ECO:0000259" key="3">
    <source>
        <dbReference type="PROSITE" id="PS51762"/>
    </source>
</evidence>
<dbReference type="GO" id="GO:0004553">
    <property type="term" value="F:hydrolase activity, hydrolyzing O-glycosyl compounds"/>
    <property type="evidence" value="ECO:0007669"/>
    <property type="project" value="InterPro"/>
</dbReference>
<dbReference type="Proteomes" id="UP000044841">
    <property type="component" value="Unassembled WGS sequence"/>
</dbReference>
<feature type="domain" description="GH16" evidence="3">
    <location>
        <begin position="80"/>
        <end position="347"/>
    </location>
</feature>
<evidence type="ECO:0000256" key="2">
    <source>
        <dbReference type="SAM" id="SignalP"/>
    </source>
</evidence>
<name>A0A0K6GHD6_9AGAM</name>
<dbReference type="SUPFAM" id="SSF49899">
    <property type="entry name" value="Concanavalin A-like lectins/glucanases"/>
    <property type="match status" value="1"/>
</dbReference>
<reference evidence="4 5" key="1">
    <citation type="submission" date="2015-07" db="EMBL/GenBank/DDBJ databases">
        <authorList>
            <person name="Noorani M."/>
        </authorList>
    </citation>
    <scope>NUCLEOTIDE SEQUENCE [LARGE SCALE GENOMIC DNA]</scope>
    <source>
        <strain evidence="4">BBA 69670</strain>
    </source>
</reference>
<accession>A0A0K6GHD6</accession>
<evidence type="ECO:0000313" key="4">
    <source>
        <dbReference type="EMBL" id="CUA77784.1"/>
    </source>
</evidence>
<feature type="region of interest" description="Disordered" evidence="1">
    <location>
        <begin position="35"/>
        <end position="76"/>
    </location>
</feature>
<dbReference type="InterPro" id="IPR050546">
    <property type="entry name" value="Glycosyl_Hydrlase_16"/>
</dbReference>
<dbReference type="CDD" id="cd02181">
    <property type="entry name" value="GH16_fungal_Lam16A_glucanase"/>
    <property type="match status" value="1"/>
</dbReference>
<feature type="chain" id="PRO_5005503410" evidence="2">
    <location>
        <begin position="22"/>
        <end position="382"/>
    </location>
</feature>
<dbReference type="PROSITE" id="PS51762">
    <property type="entry name" value="GH16_2"/>
    <property type="match status" value="1"/>
</dbReference>
<keyword evidence="4" id="KW-0378">Hydrolase</keyword>
<dbReference type="AlphaFoldDB" id="A0A0K6GHD6"/>
<sequence>MRYTPFYALGLFLTVAPTTLGFEDSNNHYLRGLGHKHRSKRGTGGGTGVNVDIDINASTDPHGSTGPYKPTGPPGPTDYPRWKLTDNFCGDGFYDHFTFEAITDPTHGRVNYVDMQTAKAKNLTEVTKAGNFIMRADSTTVLDPTGPGRDSIRIQSKKQWTTGVSVLDLNHMPEGCGTWPAYWMTQVENWPVNGEVDILEGVHDQPPNHSALHTVDGCLVAPTRTMTGSVVATNCSWLHNYNQGCPVQWDRQDSYGPPLNKMGAGWFVTERTEKRISIWFWGRHDSNVPPAVKNGLPTISTKDFGIPVATWDSSDECKFEKIMGLQNIIINLTFCGDWAGQDPIFKAAGCPGTCIDYVNNNPASFKNAYWDIASLKVYSKAL</sequence>
<organism evidence="4 5">
    <name type="scientific">Rhizoctonia solani</name>
    <dbReference type="NCBI Taxonomy" id="456999"/>
    <lineage>
        <taxon>Eukaryota</taxon>
        <taxon>Fungi</taxon>
        <taxon>Dikarya</taxon>
        <taxon>Basidiomycota</taxon>
        <taxon>Agaricomycotina</taxon>
        <taxon>Agaricomycetes</taxon>
        <taxon>Cantharellales</taxon>
        <taxon>Ceratobasidiaceae</taxon>
        <taxon>Rhizoctonia</taxon>
    </lineage>
</organism>
<protein>
    <submittedName>
        <fullName evidence="4">Putative glycosidase C21B10,07 [Schizosaccharomyces pombe 972h-]</fullName>
    </submittedName>
</protein>
<feature type="signal peptide" evidence="2">
    <location>
        <begin position="1"/>
        <end position="21"/>
    </location>
</feature>
<dbReference type="Gene3D" id="2.60.120.200">
    <property type="match status" value="1"/>
</dbReference>
<gene>
    <name evidence="4" type="ORF">RSOLAG22IIIB_06791</name>
</gene>
<keyword evidence="4" id="KW-0326">Glycosidase</keyword>
<dbReference type="Pfam" id="PF26113">
    <property type="entry name" value="GH16_XgeA"/>
    <property type="match status" value="1"/>
</dbReference>
<keyword evidence="5" id="KW-1185">Reference proteome</keyword>
<evidence type="ECO:0000313" key="5">
    <source>
        <dbReference type="Proteomes" id="UP000044841"/>
    </source>
</evidence>
<dbReference type="InterPro" id="IPR000757">
    <property type="entry name" value="Beta-glucanase-like"/>
</dbReference>
<evidence type="ECO:0000256" key="1">
    <source>
        <dbReference type="SAM" id="MobiDB-lite"/>
    </source>
</evidence>
<dbReference type="EMBL" id="CYGV01001878">
    <property type="protein sequence ID" value="CUA77784.1"/>
    <property type="molecule type" value="Genomic_DNA"/>
</dbReference>
<dbReference type="InterPro" id="IPR013320">
    <property type="entry name" value="ConA-like_dom_sf"/>
</dbReference>
<dbReference type="PANTHER" id="PTHR10963:SF24">
    <property type="entry name" value="GLYCOSIDASE C21B10.07-RELATED"/>
    <property type="match status" value="1"/>
</dbReference>
<keyword evidence="2" id="KW-0732">Signal</keyword>
<dbReference type="PANTHER" id="PTHR10963">
    <property type="entry name" value="GLYCOSYL HYDROLASE-RELATED"/>
    <property type="match status" value="1"/>
</dbReference>
<proteinExistence type="predicted"/>
<dbReference type="GO" id="GO:0009251">
    <property type="term" value="P:glucan catabolic process"/>
    <property type="evidence" value="ECO:0007669"/>
    <property type="project" value="TreeGrafter"/>
</dbReference>